<accession>A0ABY3DCB5</accession>
<evidence type="ECO:0000313" key="3">
    <source>
        <dbReference type="Proteomes" id="UP001165882"/>
    </source>
</evidence>
<dbReference type="Proteomes" id="UP001165882">
    <property type="component" value="Unassembled WGS sequence"/>
</dbReference>
<sequence>MEKAWVRWLVCLLLFLCGGIFFKLLPQVSIDLKLDWNAFSAIGTFAAVIVSLYLASSAERKLVAERRERSALVAARVWPIAEALNGHLSDLSGWVYFDNLDDPEKISDIRDRVKRLRVCLDCMKIDDVERIVAIDISVASYLSRAIGEIEGVVVSVEREGEEWNAISQASKEFYREHWGGALLNARDFLQMALPSLMTAAHKAAPTPDWAEIYAKEEIGD</sequence>
<keyword evidence="1" id="KW-0472">Membrane</keyword>
<keyword evidence="1" id="KW-0812">Transmembrane</keyword>
<dbReference type="EMBL" id="QWEF01000001">
    <property type="protein sequence ID" value="TRZ62299.1"/>
    <property type="molecule type" value="Genomic_DNA"/>
</dbReference>
<proteinExistence type="predicted"/>
<organism evidence="2 3">
    <name type="scientific">Pseudomonas alloputida</name>
    <dbReference type="NCBI Taxonomy" id="1940621"/>
    <lineage>
        <taxon>Bacteria</taxon>
        <taxon>Pseudomonadati</taxon>
        <taxon>Pseudomonadota</taxon>
        <taxon>Gammaproteobacteria</taxon>
        <taxon>Pseudomonadales</taxon>
        <taxon>Pseudomonadaceae</taxon>
        <taxon>Pseudomonas</taxon>
    </lineage>
</organism>
<feature type="transmembrane region" description="Helical" evidence="1">
    <location>
        <begin position="36"/>
        <end position="56"/>
    </location>
</feature>
<evidence type="ECO:0000256" key="1">
    <source>
        <dbReference type="SAM" id="Phobius"/>
    </source>
</evidence>
<keyword evidence="1" id="KW-1133">Transmembrane helix</keyword>
<keyword evidence="3" id="KW-1185">Reference proteome</keyword>
<reference evidence="2 3" key="1">
    <citation type="journal article" date="2019" name="Biocontrol Sci. Technol.">
        <title>Pseudomonas putida strain B2017 produced as technical grade active ingredient controls fungal and bacterial crop diseases.</title>
        <authorList>
            <person name="Oliver C."/>
            <person name="Hernandez I."/>
            <person name="Caminal M."/>
            <person name="Lara J.M."/>
            <person name="Fernandez C."/>
        </authorList>
    </citation>
    <scope>NUCLEOTIDE SEQUENCE [LARGE SCALE GENOMIC DNA]</scope>
    <source>
        <strain evidence="2 3">B2017</strain>
    </source>
</reference>
<evidence type="ECO:0008006" key="4">
    <source>
        <dbReference type="Google" id="ProtNLM"/>
    </source>
</evidence>
<dbReference type="RefSeq" id="WP_144000290.1">
    <property type="nucleotide sequence ID" value="NZ_QWEF01000001.1"/>
</dbReference>
<protein>
    <recommendedName>
        <fullName evidence="4">DUF4760 domain-containing protein</fullName>
    </recommendedName>
</protein>
<evidence type="ECO:0000313" key="2">
    <source>
        <dbReference type="EMBL" id="TRZ62299.1"/>
    </source>
</evidence>
<comment type="caution">
    <text evidence="2">The sequence shown here is derived from an EMBL/GenBank/DDBJ whole genome shotgun (WGS) entry which is preliminary data.</text>
</comment>
<name>A0ABY3DCB5_9PSED</name>
<gene>
    <name evidence="2" type="ORF">DZA28_21065</name>
</gene>